<organism evidence="2 3">
    <name type="scientific">Lottia gigantea</name>
    <name type="common">Giant owl limpet</name>
    <dbReference type="NCBI Taxonomy" id="225164"/>
    <lineage>
        <taxon>Eukaryota</taxon>
        <taxon>Metazoa</taxon>
        <taxon>Spiralia</taxon>
        <taxon>Lophotrochozoa</taxon>
        <taxon>Mollusca</taxon>
        <taxon>Gastropoda</taxon>
        <taxon>Patellogastropoda</taxon>
        <taxon>Lottioidea</taxon>
        <taxon>Lottiidae</taxon>
        <taxon>Lottia</taxon>
    </lineage>
</organism>
<sequence length="438" mass="50059">MNWNVLAGVLLVLYVTVTTTKEIRDTASNIQNGLSVAKELGDFVVAKNFTNVIGKLATAVTPFLGIVGPFVSFIMGFFGHSESAELKAIKRLYTEVDNRFDKVDLQFIEVKRLIDWSKIQIQYSDIEQKINAVNQEFENIYKFSIGAVKTTASAFVKNFESDYQNSGSKLYDGIMNEGRVFGDGLFTAIIKYSEYDRGKSQTFMLGLLQLLMKAAKLELTYHQLKGHTAALHDYQNQWRTRFTHIRIKMMSTDNSIVSQYHTQSGKDIDNYLIKHPKNTMNNNDFNNMLYGFLTKKYSWRDWLTITYNDITGSNVHYVGECGGYLKFRNHGRNVVVASVDRRKGHINMAQAQSVVNNVDSCHPRTGYRPHKHTVYHRTDSDKAFNSFPSSVRDHCDPYAAKGVISYKSHNGYDVHFKAISSRFKLRSQENCNFVYVFG</sequence>
<dbReference type="AlphaFoldDB" id="V4B6X2"/>
<name>V4B6X2_LOTGI</name>
<dbReference type="OMA" id="NMQSVAQ"/>
<protein>
    <submittedName>
        <fullName evidence="2">Uncharacterized protein</fullName>
    </submittedName>
</protein>
<feature type="signal peptide" evidence="1">
    <location>
        <begin position="1"/>
        <end position="20"/>
    </location>
</feature>
<dbReference type="GeneID" id="20250557"/>
<feature type="chain" id="PRO_5004716730" evidence="1">
    <location>
        <begin position="21"/>
        <end position="438"/>
    </location>
</feature>
<dbReference type="HOGENOM" id="CLU_649336_0_0_1"/>
<proteinExistence type="predicted"/>
<dbReference type="PANTHER" id="PTHR40472:SF10">
    <property type="entry name" value="RAPUNZEL 5"/>
    <property type="match status" value="1"/>
</dbReference>
<gene>
    <name evidence="2" type="ORF">LOTGIDRAFT_237783</name>
</gene>
<evidence type="ECO:0000313" key="3">
    <source>
        <dbReference type="Proteomes" id="UP000030746"/>
    </source>
</evidence>
<dbReference type="CTD" id="20250557"/>
<evidence type="ECO:0000256" key="1">
    <source>
        <dbReference type="SAM" id="SignalP"/>
    </source>
</evidence>
<keyword evidence="1" id="KW-0732">Signal</keyword>
<dbReference type="PANTHER" id="PTHR40472">
    <property type="entry name" value="RICIN B-TYPE LECTIN DOMAIN-CONTAINING PROTEIN"/>
    <property type="match status" value="1"/>
</dbReference>
<keyword evidence="3" id="KW-1185">Reference proteome</keyword>
<dbReference type="KEGG" id="lgi:LOTGIDRAFT_237783"/>
<reference evidence="2 3" key="1">
    <citation type="journal article" date="2013" name="Nature">
        <title>Insights into bilaterian evolution from three spiralian genomes.</title>
        <authorList>
            <person name="Simakov O."/>
            <person name="Marletaz F."/>
            <person name="Cho S.J."/>
            <person name="Edsinger-Gonzales E."/>
            <person name="Havlak P."/>
            <person name="Hellsten U."/>
            <person name="Kuo D.H."/>
            <person name="Larsson T."/>
            <person name="Lv J."/>
            <person name="Arendt D."/>
            <person name="Savage R."/>
            <person name="Osoegawa K."/>
            <person name="de Jong P."/>
            <person name="Grimwood J."/>
            <person name="Chapman J.A."/>
            <person name="Shapiro H."/>
            <person name="Aerts A."/>
            <person name="Otillar R.P."/>
            <person name="Terry A.Y."/>
            <person name="Boore J.L."/>
            <person name="Grigoriev I.V."/>
            <person name="Lindberg D.R."/>
            <person name="Seaver E.C."/>
            <person name="Weisblat D.A."/>
            <person name="Putnam N.H."/>
            <person name="Rokhsar D.S."/>
        </authorList>
    </citation>
    <scope>NUCLEOTIDE SEQUENCE [LARGE SCALE GENOMIC DNA]</scope>
</reference>
<dbReference type="EMBL" id="KB200071">
    <property type="protein sequence ID" value="ESP03286.1"/>
    <property type="molecule type" value="Genomic_DNA"/>
</dbReference>
<evidence type="ECO:0000313" key="2">
    <source>
        <dbReference type="EMBL" id="ESP03286.1"/>
    </source>
</evidence>
<dbReference type="RefSeq" id="XP_009046085.1">
    <property type="nucleotide sequence ID" value="XM_009047837.1"/>
</dbReference>
<accession>V4B6X2</accession>
<dbReference type="OrthoDB" id="6056206at2759"/>
<dbReference type="Proteomes" id="UP000030746">
    <property type="component" value="Unassembled WGS sequence"/>
</dbReference>
<dbReference type="InterPro" id="IPR039051">
    <property type="entry name" value="SE-CTX-like"/>
</dbReference>